<gene>
    <name evidence="6" type="ORF">BU24DRAFT_498087</name>
</gene>
<keyword evidence="3" id="KW-0520">NAD</keyword>
<dbReference type="GO" id="GO:1990414">
    <property type="term" value="P:replication-born double-strand break repair via sister chromatid exchange"/>
    <property type="evidence" value="ECO:0007669"/>
    <property type="project" value="TreeGrafter"/>
</dbReference>
<evidence type="ECO:0000256" key="2">
    <source>
        <dbReference type="ARBA" id="ARBA00022679"/>
    </source>
</evidence>
<dbReference type="PROSITE" id="PS50305">
    <property type="entry name" value="SIRTUIN"/>
    <property type="match status" value="1"/>
</dbReference>
<dbReference type="InterPro" id="IPR029035">
    <property type="entry name" value="DHS-like_NAD/FAD-binding_dom"/>
</dbReference>
<protein>
    <submittedName>
        <fullName evidence="6">DHS-like NAD/FAD-binding domain-containing protein</fullName>
    </submittedName>
</protein>
<comment type="similarity">
    <text evidence="1">Belongs to the sirtuin family. Class I subfamily.</text>
</comment>
<dbReference type="RefSeq" id="XP_033376586.1">
    <property type="nucleotide sequence ID" value="XM_033534329.1"/>
</dbReference>
<dbReference type="InterPro" id="IPR026590">
    <property type="entry name" value="Ssirtuin_cat_dom"/>
</dbReference>
<dbReference type="EMBL" id="ML978110">
    <property type="protein sequence ID" value="KAF2008247.1"/>
    <property type="molecule type" value="Genomic_DNA"/>
</dbReference>
<feature type="domain" description="Deacetylase sirtuin-type" evidence="5">
    <location>
        <begin position="3"/>
        <end position="301"/>
    </location>
</feature>
<dbReference type="InterPro" id="IPR003000">
    <property type="entry name" value="Sirtuin"/>
</dbReference>
<keyword evidence="7" id="KW-1185">Reference proteome</keyword>
<reference evidence="6" key="1">
    <citation type="journal article" date="2020" name="Stud. Mycol.">
        <title>101 Dothideomycetes genomes: a test case for predicting lifestyles and emergence of pathogens.</title>
        <authorList>
            <person name="Haridas S."/>
            <person name="Albert R."/>
            <person name="Binder M."/>
            <person name="Bloem J."/>
            <person name="Labutti K."/>
            <person name="Salamov A."/>
            <person name="Andreopoulos B."/>
            <person name="Baker S."/>
            <person name="Barry K."/>
            <person name="Bills G."/>
            <person name="Bluhm B."/>
            <person name="Cannon C."/>
            <person name="Castanera R."/>
            <person name="Culley D."/>
            <person name="Daum C."/>
            <person name="Ezra D."/>
            <person name="Gonzalez J."/>
            <person name="Henrissat B."/>
            <person name="Kuo A."/>
            <person name="Liang C."/>
            <person name="Lipzen A."/>
            <person name="Lutzoni F."/>
            <person name="Magnuson J."/>
            <person name="Mondo S."/>
            <person name="Nolan M."/>
            <person name="Ohm R."/>
            <person name="Pangilinan J."/>
            <person name="Park H.-J."/>
            <person name="Ramirez L."/>
            <person name="Alfaro M."/>
            <person name="Sun H."/>
            <person name="Tritt A."/>
            <person name="Yoshinaga Y."/>
            <person name="Zwiers L.-H."/>
            <person name="Turgeon B."/>
            <person name="Goodwin S."/>
            <person name="Spatafora J."/>
            <person name="Crous P."/>
            <person name="Grigoriev I."/>
        </authorList>
    </citation>
    <scope>NUCLEOTIDE SEQUENCE</scope>
    <source>
        <strain evidence="6">CBS 175.79</strain>
    </source>
</reference>
<dbReference type="GeneID" id="54291726"/>
<dbReference type="Gene3D" id="3.40.50.1220">
    <property type="entry name" value="TPP-binding domain"/>
    <property type="match status" value="1"/>
</dbReference>
<dbReference type="GO" id="GO:0031934">
    <property type="term" value="C:mating-type region heterochromatin"/>
    <property type="evidence" value="ECO:0007669"/>
    <property type="project" value="TreeGrafter"/>
</dbReference>
<dbReference type="AlphaFoldDB" id="A0A6A5X5X7"/>
<dbReference type="InterPro" id="IPR050134">
    <property type="entry name" value="NAD-dep_sirtuin_deacylases"/>
</dbReference>
<evidence type="ECO:0000256" key="4">
    <source>
        <dbReference type="PROSITE-ProRule" id="PRU00236"/>
    </source>
</evidence>
<organism evidence="6 7">
    <name type="scientific">Aaosphaeria arxii CBS 175.79</name>
    <dbReference type="NCBI Taxonomy" id="1450172"/>
    <lineage>
        <taxon>Eukaryota</taxon>
        <taxon>Fungi</taxon>
        <taxon>Dikarya</taxon>
        <taxon>Ascomycota</taxon>
        <taxon>Pezizomycotina</taxon>
        <taxon>Dothideomycetes</taxon>
        <taxon>Pleosporomycetidae</taxon>
        <taxon>Pleosporales</taxon>
        <taxon>Pleosporales incertae sedis</taxon>
        <taxon>Aaosphaeria</taxon>
    </lineage>
</organism>
<name>A0A6A5X5X7_9PLEO</name>
<dbReference type="PANTHER" id="PTHR11085:SF15">
    <property type="entry name" value="NAD-DEPENDENT HISTONE DEACETYLASE HST4"/>
    <property type="match status" value="1"/>
</dbReference>
<keyword evidence="2" id="KW-0808">Transferase</keyword>
<comment type="caution">
    <text evidence="4">Lacks conserved residue(s) required for the propagation of feature annotation.</text>
</comment>
<dbReference type="GO" id="GO:0031508">
    <property type="term" value="P:pericentric heterochromatin formation"/>
    <property type="evidence" value="ECO:0007669"/>
    <property type="project" value="TreeGrafter"/>
</dbReference>
<dbReference type="GO" id="GO:0005634">
    <property type="term" value="C:nucleus"/>
    <property type="evidence" value="ECO:0007669"/>
    <property type="project" value="TreeGrafter"/>
</dbReference>
<dbReference type="OrthoDB" id="2919105at2759"/>
<dbReference type="Pfam" id="PF02146">
    <property type="entry name" value="SIR2"/>
    <property type="match status" value="1"/>
</dbReference>
<evidence type="ECO:0000313" key="6">
    <source>
        <dbReference type="EMBL" id="KAF2008247.1"/>
    </source>
</evidence>
<dbReference type="SUPFAM" id="SSF52467">
    <property type="entry name" value="DHS-like NAD/FAD-binding domain"/>
    <property type="match status" value="1"/>
</dbReference>
<dbReference type="GO" id="GO:0070403">
    <property type="term" value="F:NAD+ binding"/>
    <property type="evidence" value="ECO:0007669"/>
    <property type="project" value="InterPro"/>
</dbReference>
<evidence type="ECO:0000256" key="3">
    <source>
        <dbReference type="ARBA" id="ARBA00023027"/>
    </source>
</evidence>
<dbReference type="GO" id="GO:0006282">
    <property type="term" value="P:regulation of DNA repair"/>
    <property type="evidence" value="ECO:0007669"/>
    <property type="project" value="TreeGrafter"/>
</dbReference>
<evidence type="ECO:0000313" key="7">
    <source>
        <dbReference type="Proteomes" id="UP000799778"/>
    </source>
</evidence>
<dbReference type="Gene3D" id="3.30.1600.10">
    <property type="entry name" value="SIR2/SIRT2 'Small Domain"/>
    <property type="match status" value="1"/>
</dbReference>
<accession>A0A6A5X5X7</accession>
<evidence type="ECO:0000259" key="5">
    <source>
        <dbReference type="PROSITE" id="PS50305"/>
    </source>
</evidence>
<dbReference type="GO" id="GO:0017136">
    <property type="term" value="F:histone deacetylase activity, NAD-dependent"/>
    <property type="evidence" value="ECO:0007669"/>
    <property type="project" value="TreeGrafter"/>
</dbReference>
<proteinExistence type="inferred from homology"/>
<dbReference type="GO" id="GO:0000122">
    <property type="term" value="P:negative regulation of transcription by RNA polymerase II"/>
    <property type="evidence" value="ECO:0007669"/>
    <property type="project" value="TreeGrafter"/>
</dbReference>
<dbReference type="Proteomes" id="UP000799778">
    <property type="component" value="Unassembled WGS sequence"/>
</dbReference>
<dbReference type="PANTHER" id="PTHR11085">
    <property type="entry name" value="NAD-DEPENDENT PROTEIN DEACYLASE SIRTUIN-5, MITOCHONDRIAL-RELATED"/>
    <property type="match status" value="1"/>
</dbReference>
<sequence>MEQRLLSVYDKEATEEFTLLKESLTACTRFIVVAGAGISTSAGIADFKDPSGLAQRFGGKLNLSEAVYHNNARLEAFHEFLREACVQASASNPTPFHHWVDALARDRRLVRLYTQNIDGLELRLPYLFTQTPLTTSGPWPNTIQLHGTLHYSQCTKNGHVLPTDLSLFVGNTPPVCRLCEIAEDERVAAGKRGRNPGGLRPRILLYDQEADWENESIGKVHAHDLEAMPDALIVAGTALDVPGARDLVRSMAEVVRKNIGLAIWINKELPKQNVMACFDIVLKGTCDDFARLADMLGGENW</sequence>
<dbReference type="InterPro" id="IPR026591">
    <property type="entry name" value="Sirtuin_cat_small_dom_sf"/>
</dbReference>
<evidence type="ECO:0000256" key="1">
    <source>
        <dbReference type="ARBA" id="ARBA00006924"/>
    </source>
</evidence>